<dbReference type="Gene3D" id="3.30.559.10">
    <property type="entry name" value="Chloramphenicol acetyltransferase-like domain"/>
    <property type="match status" value="1"/>
</dbReference>
<sequence>MKPPLPDKYLGNCVGLAFAFASKNELAVAGAGGLLTACTAIAAGIEEEVGGIAMADGSADGGRVSEAVAEL</sequence>
<gene>
    <name evidence="1" type="ORF">EJB05_17587</name>
</gene>
<dbReference type="Proteomes" id="UP000324897">
    <property type="component" value="Unassembled WGS sequence"/>
</dbReference>
<dbReference type="AlphaFoldDB" id="A0A5J9VJM7"/>
<keyword evidence="2" id="KW-1185">Reference proteome</keyword>
<evidence type="ECO:0000313" key="1">
    <source>
        <dbReference type="EMBL" id="TVU35686.1"/>
    </source>
</evidence>
<evidence type="ECO:0000313" key="2">
    <source>
        <dbReference type="Proteomes" id="UP000324897"/>
    </source>
</evidence>
<dbReference type="InterPro" id="IPR023213">
    <property type="entry name" value="CAT-like_dom_sf"/>
</dbReference>
<feature type="non-terminal residue" evidence="1">
    <location>
        <position position="1"/>
    </location>
</feature>
<accession>A0A5J9VJM7</accession>
<dbReference type="Gramene" id="TVU35686">
    <property type="protein sequence ID" value="TVU35686"/>
    <property type="gene ID" value="EJB05_17587"/>
</dbReference>
<dbReference type="EMBL" id="RWGY01000009">
    <property type="protein sequence ID" value="TVU35686.1"/>
    <property type="molecule type" value="Genomic_DNA"/>
</dbReference>
<protein>
    <submittedName>
        <fullName evidence="1">Uncharacterized protein</fullName>
    </submittedName>
</protein>
<organism evidence="1 2">
    <name type="scientific">Eragrostis curvula</name>
    <name type="common">weeping love grass</name>
    <dbReference type="NCBI Taxonomy" id="38414"/>
    <lineage>
        <taxon>Eukaryota</taxon>
        <taxon>Viridiplantae</taxon>
        <taxon>Streptophyta</taxon>
        <taxon>Embryophyta</taxon>
        <taxon>Tracheophyta</taxon>
        <taxon>Spermatophyta</taxon>
        <taxon>Magnoliopsida</taxon>
        <taxon>Liliopsida</taxon>
        <taxon>Poales</taxon>
        <taxon>Poaceae</taxon>
        <taxon>PACMAD clade</taxon>
        <taxon>Chloridoideae</taxon>
        <taxon>Eragrostideae</taxon>
        <taxon>Eragrostidinae</taxon>
        <taxon>Eragrostis</taxon>
    </lineage>
</organism>
<comment type="caution">
    <text evidence="1">The sequence shown here is derived from an EMBL/GenBank/DDBJ whole genome shotgun (WGS) entry which is preliminary data.</text>
</comment>
<reference evidence="1 2" key="1">
    <citation type="journal article" date="2019" name="Sci. Rep.">
        <title>A high-quality genome of Eragrostis curvula grass provides insights into Poaceae evolution and supports new strategies to enhance forage quality.</title>
        <authorList>
            <person name="Carballo J."/>
            <person name="Santos B.A.C.M."/>
            <person name="Zappacosta D."/>
            <person name="Garbus I."/>
            <person name="Selva J.P."/>
            <person name="Gallo C.A."/>
            <person name="Diaz A."/>
            <person name="Albertini E."/>
            <person name="Caccamo M."/>
            <person name="Echenique V."/>
        </authorList>
    </citation>
    <scope>NUCLEOTIDE SEQUENCE [LARGE SCALE GENOMIC DNA]</scope>
    <source>
        <strain evidence="2">cv. Victoria</strain>
        <tissue evidence="1">Leaf</tissue>
    </source>
</reference>
<dbReference type="GO" id="GO:0016747">
    <property type="term" value="F:acyltransferase activity, transferring groups other than amino-acyl groups"/>
    <property type="evidence" value="ECO:0007669"/>
    <property type="project" value="UniProtKB-ARBA"/>
</dbReference>
<name>A0A5J9VJM7_9POAL</name>
<proteinExistence type="predicted"/>